<accession>A0A853G7T2</accession>
<feature type="region of interest" description="Disordered" evidence="1">
    <location>
        <begin position="836"/>
        <end position="873"/>
    </location>
</feature>
<evidence type="ECO:0000313" key="4">
    <source>
        <dbReference type="Proteomes" id="UP000559809"/>
    </source>
</evidence>
<organism evidence="3 4">
    <name type="scientific">Parapusillimonas granuli</name>
    <dbReference type="NCBI Taxonomy" id="380911"/>
    <lineage>
        <taxon>Bacteria</taxon>
        <taxon>Pseudomonadati</taxon>
        <taxon>Pseudomonadota</taxon>
        <taxon>Betaproteobacteria</taxon>
        <taxon>Burkholderiales</taxon>
        <taxon>Alcaligenaceae</taxon>
        <taxon>Parapusillimonas</taxon>
    </lineage>
</organism>
<dbReference type="PANTHER" id="PTHR30441:SF4">
    <property type="entry name" value="PROTEIN ASMA"/>
    <property type="match status" value="1"/>
</dbReference>
<keyword evidence="4" id="KW-1185">Reference proteome</keyword>
<dbReference type="RefSeq" id="WP_180156931.1">
    <property type="nucleotide sequence ID" value="NZ_JACHHM010000006.1"/>
</dbReference>
<feature type="region of interest" description="Disordered" evidence="1">
    <location>
        <begin position="519"/>
        <end position="556"/>
    </location>
</feature>
<evidence type="ECO:0000256" key="1">
    <source>
        <dbReference type="SAM" id="MobiDB-lite"/>
    </source>
</evidence>
<feature type="domain" description="AsmA" evidence="2">
    <location>
        <begin position="5"/>
        <end position="247"/>
    </location>
</feature>
<gene>
    <name evidence="3" type="ORF">H0A72_15465</name>
</gene>
<comment type="caution">
    <text evidence="3">The sequence shown here is derived from an EMBL/GenBank/DDBJ whole genome shotgun (WGS) entry which is preliminary data.</text>
</comment>
<proteinExistence type="predicted"/>
<dbReference type="GO" id="GO:0005886">
    <property type="term" value="C:plasma membrane"/>
    <property type="evidence" value="ECO:0007669"/>
    <property type="project" value="TreeGrafter"/>
</dbReference>
<dbReference type="PANTHER" id="PTHR30441">
    <property type="entry name" value="DUF748 DOMAIN-CONTAINING PROTEIN"/>
    <property type="match status" value="1"/>
</dbReference>
<dbReference type="AlphaFoldDB" id="A0A853G7T2"/>
<feature type="compositionally biased region" description="Pro residues" evidence="1">
    <location>
        <begin position="541"/>
        <end position="554"/>
    </location>
</feature>
<sequence>MKRVLISLVVLFIATLVGAAIFLLTFDPNAYKSKLEEIVYNRYQRTLAIKGDLQLSLFPRIGLSVQDVSLSNRGSTDTFASIDSARFAVAIWPLLSNRLVVDHVAVTGFKAWVKRDENGHFNFRDLMETQPALAALAAPAIAAAELPGVVPATDAMPSSEASAIGSVLLASSGKPGAATDFQIDIAGLDLKNGEIHLYDNITGSSARIVKLDVNTGRMTFNQAFDVALKGNLRGDFPVASANIEAQALVKLNPDQKAYSAQKLNLQITGKVGAFRDGSVTMRGNLAYSAYSQMFSASALELIMKGNVDGKTPIKGLDTTLTVPQLKVDRSQAELRVDKLAYRAKGSLPNETFDIAFDAPSLSVSPEAAKGEPINGTVKFAGKDQTLGVALGMSGIGGNASKLSLKELKIDGGLKKEKRLVQLKMTSPANWDVFEEKGGLSAMKGDIRIEDEALPGGSFEFPFIGSLQADLYKDELISEINAILSGSKLDFRVKATQLTQPRVDFSLAADKLDFNTLFPPVPAPAEAAPQPAEGGQAAQPKAPAPAPAKPPPAPARPQAMDLAILDSANLSGTISIGDLTVHDLKARQFAASLRAAEGKLTISGIQADLYEGKLAGTLTADSHNAVGVDLSLSDIALGPFLQDAMKENRLTGRGTLSAKLHSQGTTTPALEAGLTGMVQARVRDGAVRGINVAQTLREVNDVVRNVFSAQLPEVATRFDATRQTDFTALDADIDFQQGQGTVKKLSVQSPLLRVTQGTPASIDLVNDQLDVLLNVRVVNTKTGQDGKELADLQNVTVPVRVSGAFNDLGYQVQWKEIGSKAVKEAVKEGLIEMLNNKIGIPQPPPAPAEEPEPASRRPDPVKSIGDALKGLLGK</sequence>
<reference evidence="3 4" key="1">
    <citation type="submission" date="2020-07" db="EMBL/GenBank/DDBJ databases">
        <title>Taxonomic revisions and descriptions of new bacterial species based on genomic comparisons in the high-G+C-content subgroup of the family Alcaligenaceae.</title>
        <authorList>
            <person name="Szabo A."/>
            <person name="Felfoldi T."/>
        </authorList>
    </citation>
    <scope>NUCLEOTIDE SEQUENCE [LARGE SCALE GENOMIC DNA]</scope>
    <source>
        <strain evidence="3 4">LMG 24012</strain>
    </source>
</reference>
<dbReference type="Proteomes" id="UP000559809">
    <property type="component" value="Unassembled WGS sequence"/>
</dbReference>
<dbReference type="InterPro" id="IPR052894">
    <property type="entry name" value="AsmA-related"/>
</dbReference>
<dbReference type="Pfam" id="PF05170">
    <property type="entry name" value="AsmA"/>
    <property type="match status" value="2"/>
</dbReference>
<dbReference type="GO" id="GO:0090313">
    <property type="term" value="P:regulation of protein targeting to membrane"/>
    <property type="evidence" value="ECO:0007669"/>
    <property type="project" value="TreeGrafter"/>
</dbReference>
<protein>
    <submittedName>
        <fullName evidence="3">AsmA family protein</fullName>
    </submittedName>
</protein>
<feature type="compositionally biased region" description="Low complexity" evidence="1">
    <location>
        <begin position="523"/>
        <end position="540"/>
    </location>
</feature>
<feature type="domain" description="AsmA" evidence="2">
    <location>
        <begin position="493"/>
        <end position="742"/>
    </location>
</feature>
<dbReference type="EMBL" id="JACCEM010000008">
    <property type="protein sequence ID" value="NYT50716.1"/>
    <property type="molecule type" value="Genomic_DNA"/>
</dbReference>
<name>A0A853G7T2_9BURK</name>
<dbReference type="InterPro" id="IPR007844">
    <property type="entry name" value="AsmA"/>
</dbReference>
<evidence type="ECO:0000313" key="3">
    <source>
        <dbReference type="EMBL" id="NYT50716.1"/>
    </source>
</evidence>
<evidence type="ECO:0000259" key="2">
    <source>
        <dbReference type="Pfam" id="PF05170"/>
    </source>
</evidence>